<accession>A0AAU8IK77</accession>
<evidence type="ECO:0008006" key="3">
    <source>
        <dbReference type="Google" id="ProtNLM"/>
    </source>
</evidence>
<feature type="transmembrane region" description="Helical" evidence="1">
    <location>
        <begin position="20"/>
        <end position="41"/>
    </location>
</feature>
<keyword evidence="1" id="KW-0472">Membrane</keyword>
<reference evidence="2" key="1">
    <citation type="submission" date="2024-06" db="EMBL/GenBank/DDBJ databases">
        <title>Streptomyces sp. strain HUAS MG91 genome sequences.</title>
        <authorList>
            <person name="Mo P."/>
        </authorList>
    </citation>
    <scope>NUCLEOTIDE SEQUENCE</scope>
    <source>
        <strain evidence="2">HUAS MG91</strain>
    </source>
</reference>
<feature type="transmembrane region" description="Helical" evidence="1">
    <location>
        <begin position="157"/>
        <end position="178"/>
    </location>
</feature>
<dbReference type="EMBL" id="CP159534">
    <property type="protein sequence ID" value="XCJ68443.1"/>
    <property type="molecule type" value="Genomic_DNA"/>
</dbReference>
<evidence type="ECO:0000313" key="2">
    <source>
        <dbReference type="EMBL" id="XCJ68443.1"/>
    </source>
</evidence>
<proteinExistence type="predicted"/>
<dbReference type="RefSeq" id="WP_353940129.1">
    <property type="nucleotide sequence ID" value="NZ_CP159534.1"/>
</dbReference>
<organism evidence="2">
    <name type="scientific">Streptomyces tabacisoli</name>
    <dbReference type="NCBI Taxonomy" id="3156398"/>
    <lineage>
        <taxon>Bacteria</taxon>
        <taxon>Bacillati</taxon>
        <taxon>Actinomycetota</taxon>
        <taxon>Actinomycetes</taxon>
        <taxon>Kitasatosporales</taxon>
        <taxon>Streptomycetaceae</taxon>
        <taxon>Streptomyces</taxon>
    </lineage>
</organism>
<keyword evidence="1" id="KW-1133">Transmembrane helix</keyword>
<protein>
    <recommendedName>
        <fullName evidence="3">PH domain-containing protein</fullName>
    </recommendedName>
</protein>
<keyword evidence="1" id="KW-0812">Transmembrane</keyword>
<sequence>MSKERENEILRRTSFTILSWVVTIGFGLVAVGLVISLTYHFEGGPTAGLAACLFVIALSRRIMGSHIVLGSSALTVVNPLITFTVPYGAVTEVRGGGGETLNLVTRAGDEIYCTAFGGSIIDRFVSSADRACERIERQIRRGRKGSRQAPVTKKFTVSWIADGCALGAVVCAVMAGVLGV</sequence>
<dbReference type="KEGG" id="stac:ABII15_00060"/>
<gene>
    <name evidence="2" type="ORF">ABII15_00060</name>
</gene>
<evidence type="ECO:0000256" key="1">
    <source>
        <dbReference type="SAM" id="Phobius"/>
    </source>
</evidence>
<name>A0AAU8IK77_9ACTN</name>
<dbReference type="AlphaFoldDB" id="A0AAU8IK77"/>
<feature type="transmembrane region" description="Helical" evidence="1">
    <location>
        <begin position="47"/>
        <end position="63"/>
    </location>
</feature>